<feature type="region of interest" description="Disordered" evidence="1">
    <location>
        <begin position="1"/>
        <end position="32"/>
    </location>
</feature>
<feature type="compositionally biased region" description="Basic residues" evidence="1">
    <location>
        <begin position="1"/>
        <end position="19"/>
    </location>
</feature>
<dbReference type="EMBL" id="PKPP01002875">
    <property type="protein sequence ID" value="PWA72583.1"/>
    <property type="molecule type" value="Genomic_DNA"/>
</dbReference>
<evidence type="ECO:0000313" key="3">
    <source>
        <dbReference type="Proteomes" id="UP000245207"/>
    </source>
</evidence>
<gene>
    <name evidence="2" type="ORF">CTI12_AA104130</name>
</gene>
<comment type="caution">
    <text evidence="2">The sequence shown here is derived from an EMBL/GenBank/DDBJ whole genome shotgun (WGS) entry which is preliminary data.</text>
</comment>
<organism evidence="2 3">
    <name type="scientific">Artemisia annua</name>
    <name type="common">Sweet wormwood</name>
    <dbReference type="NCBI Taxonomy" id="35608"/>
    <lineage>
        <taxon>Eukaryota</taxon>
        <taxon>Viridiplantae</taxon>
        <taxon>Streptophyta</taxon>
        <taxon>Embryophyta</taxon>
        <taxon>Tracheophyta</taxon>
        <taxon>Spermatophyta</taxon>
        <taxon>Magnoliopsida</taxon>
        <taxon>eudicotyledons</taxon>
        <taxon>Gunneridae</taxon>
        <taxon>Pentapetalae</taxon>
        <taxon>asterids</taxon>
        <taxon>campanulids</taxon>
        <taxon>Asterales</taxon>
        <taxon>Asteraceae</taxon>
        <taxon>Asteroideae</taxon>
        <taxon>Anthemideae</taxon>
        <taxon>Artemisiinae</taxon>
        <taxon>Artemisia</taxon>
    </lineage>
</organism>
<sequence>MEAETKKRKFIRPPPRRKAPSPSENNGPITPTVNVAQGGVVAVDLRIQQAKNNAVAQAQHDGTKGNFRIFDSPFGNFMVPVVPTRAELGG</sequence>
<dbReference type="AlphaFoldDB" id="A0A2U1NGF1"/>
<reference evidence="2 3" key="1">
    <citation type="journal article" date="2018" name="Mol. Plant">
        <title>The genome of Artemisia annua provides insight into the evolution of Asteraceae family and artemisinin biosynthesis.</title>
        <authorList>
            <person name="Shen Q."/>
            <person name="Zhang L."/>
            <person name="Liao Z."/>
            <person name="Wang S."/>
            <person name="Yan T."/>
            <person name="Shi P."/>
            <person name="Liu M."/>
            <person name="Fu X."/>
            <person name="Pan Q."/>
            <person name="Wang Y."/>
            <person name="Lv Z."/>
            <person name="Lu X."/>
            <person name="Zhang F."/>
            <person name="Jiang W."/>
            <person name="Ma Y."/>
            <person name="Chen M."/>
            <person name="Hao X."/>
            <person name="Li L."/>
            <person name="Tang Y."/>
            <person name="Lv G."/>
            <person name="Zhou Y."/>
            <person name="Sun X."/>
            <person name="Brodelius P.E."/>
            <person name="Rose J.K.C."/>
            <person name="Tang K."/>
        </authorList>
    </citation>
    <scope>NUCLEOTIDE SEQUENCE [LARGE SCALE GENOMIC DNA]</scope>
    <source>
        <strain evidence="3">cv. Huhao1</strain>
        <tissue evidence="2">Leaf</tissue>
    </source>
</reference>
<dbReference type="Proteomes" id="UP000245207">
    <property type="component" value="Unassembled WGS sequence"/>
</dbReference>
<dbReference type="PANTHER" id="PTHR48205">
    <property type="entry name" value="OS01G0742766 PROTEIN"/>
    <property type="match status" value="1"/>
</dbReference>
<accession>A0A2U1NGF1</accession>
<evidence type="ECO:0000256" key="1">
    <source>
        <dbReference type="SAM" id="MobiDB-lite"/>
    </source>
</evidence>
<dbReference type="OrthoDB" id="1938885at2759"/>
<evidence type="ECO:0000313" key="2">
    <source>
        <dbReference type="EMBL" id="PWA72583.1"/>
    </source>
</evidence>
<dbReference type="PANTHER" id="PTHR48205:SF1">
    <property type="entry name" value="OS01G0742766 PROTEIN"/>
    <property type="match status" value="1"/>
</dbReference>
<name>A0A2U1NGF1_ARTAN</name>
<protein>
    <submittedName>
        <fullName evidence="2">Uncharacterized protein</fullName>
    </submittedName>
</protein>
<keyword evidence="3" id="KW-1185">Reference proteome</keyword>
<feature type="compositionally biased region" description="Polar residues" evidence="1">
    <location>
        <begin position="22"/>
        <end position="32"/>
    </location>
</feature>
<proteinExistence type="predicted"/>